<dbReference type="KEGG" id="hbi:HBZC1_p0670"/>
<dbReference type="Proteomes" id="UP000008387">
    <property type="component" value="Plasmid phbz1"/>
</dbReference>
<dbReference type="EMBL" id="FR871758">
    <property type="protein sequence ID" value="CCB80947.1"/>
    <property type="molecule type" value="Genomic_DNA"/>
</dbReference>
<name>F8KUL2_HELBC</name>
<organism evidence="1 2">
    <name type="scientific">Helicobacter bizzozeronii (strain CIII-1)</name>
    <dbReference type="NCBI Taxonomy" id="1002804"/>
    <lineage>
        <taxon>Bacteria</taxon>
        <taxon>Pseudomonadati</taxon>
        <taxon>Campylobacterota</taxon>
        <taxon>Epsilonproteobacteria</taxon>
        <taxon>Campylobacterales</taxon>
        <taxon>Helicobacteraceae</taxon>
        <taxon>Helicobacter</taxon>
    </lineage>
</organism>
<sequence>MCPNIAPHIKAPTKDVVKGVDIGWELGEYLGQEPKFTPRVIKG</sequence>
<protein>
    <submittedName>
        <fullName evidence="1">Uncharacterized protein</fullName>
    </submittedName>
</protein>
<accession>F8KUL2</accession>
<keyword evidence="2" id="KW-1185">Reference proteome</keyword>
<proteinExistence type="predicted"/>
<dbReference type="HOGENOM" id="CLU_3234397_0_0_7"/>
<dbReference type="AlphaFoldDB" id="F8KUL2"/>
<gene>
    <name evidence="1" type="ordered locus">HBZC1_p0670</name>
</gene>
<evidence type="ECO:0000313" key="2">
    <source>
        <dbReference type="Proteomes" id="UP000008387"/>
    </source>
</evidence>
<geneLocation type="plasmid" evidence="1 2">
    <name>phbz1</name>
</geneLocation>
<evidence type="ECO:0000313" key="1">
    <source>
        <dbReference type="EMBL" id="CCB80947.1"/>
    </source>
</evidence>
<reference evidence="1 2" key="1">
    <citation type="journal article" date="2011" name="J. Bacteriol.">
        <title>Genome sequence of Helicobacter bizzozeronii strain CIII-1, an isolate from human gastric mucosa.</title>
        <authorList>
            <person name="Schott T."/>
            <person name="Rossi M."/>
            <person name="Hanninen M.L."/>
        </authorList>
    </citation>
    <scope>NUCLEOTIDE SEQUENCE [LARGE SCALE GENOMIC DNA]</scope>
    <source>
        <strain evidence="1 2">CIII-1</strain>
    </source>
</reference>
<keyword evidence="1" id="KW-0614">Plasmid</keyword>